<dbReference type="PANTHER" id="PTHR21222">
    <property type="entry name" value="MIT DOMAIN-CONTAINING PROTEIN 1"/>
    <property type="match status" value="1"/>
</dbReference>
<dbReference type="RefSeq" id="WP_377403569.1">
    <property type="nucleotide sequence ID" value="NZ_JBHUEQ010000027.1"/>
</dbReference>
<evidence type="ECO:0000313" key="5">
    <source>
        <dbReference type="Proteomes" id="UP001597322"/>
    </source>
</evidence>
<dbReference type="NCBIfam" id="TIGR02688">
    <property type="entry name" value="BREX system Lon protease-like protein BrxL"/>
    <property type="match status" value="1"/>
</dbReference>
<dbReference type="InterPro" id="IPR052817">
    <property type="entry name" value="MIT_domain_contain_protein1"/>
</dbReference>
<evidence type="ECO:0000259" key="3">
    <source>
        <dbReference type="Pfam" id="PF20442"/>
    </source>
</evidence>
<dbReference type="InterPro" id="IPR032341">
    <property type="entry name" value="MITD1_C"/>
</dbReference>
<dbReference type="Proteomes" id="UP001597322">
    <property type="component" value="Unassembled WGS sequence"/>
</dbReference>
<organism evidence="4 5">
    <name type="scientific">Rhizobium helianthi</name>
    <dbReference type="NCBI Taxonomy" id="1132695"/>
    <lineage>
        <taxon>Bacteria</taxon>
        <taxon>Pseudomonadati</taxon>
        <taxon>Pseudomonadota</taxon>
        <taxon>Alphaproteobacteria</taxon>
        <taxon>Hyphomicrobiales</taxon>
        <taxon>Rhizobiaceae</taxon>
        <taxon>Rhizobium/Agrobacterium group</taxon>
        <taxon>Rhizobium</taxon>
    </lineage>
</organism>
<dbReference type="InterPro" id="IPR038113">
    <property type="entry name" value="MITD1_C_sf"/>
</dbReference>
<name>A0ABW4M8I4_9HYPH</name>
<dbReference type="Pfam" id="PF20442">
    <property type="entry name" value="BrxL_N"/>
    <property type="match status" value="1"/>
</dbReference>
<accession>A0ABW4M8I4</accession>
<dbReference type="EMBL" id="JBHUEQ010000027">
    <property type="protein sequence ID" value="MFD1747044.1"/>
    <property type="molecule type" value="Genomic_DNA"/>
</dbReference>
<dbReference type="InterPro" id="IPR014061">
    <property type="entry name" value="BrxL-like"/>
</dbReference>
<dbReference type="InterPro" id="IPR046838">
    <property type="entry name" value="BrxL_N"/>
</dbReference>
<dbReference type="PANTHER" id="PTHR21222:SF1">
    <property type="entry name" value="MIT DOMAIN-CONTAINING PROTEIN 1"/>
    <property type="match status" value="1"/>
</dbReference>
<evidence type="ECO:0000256" key="1">
    <source>
        <dbReference type="SAM" id="MobiDB-lite"/>
    </source>
</evidence>
<feature type="domain" description="MITD1 C-terminal phospholipase D-like" evidence="2">
    <location>
        <begin position="552"/>
        <end position="692"/>
    </location>
</feature>
<gene>
    <name evidence="4" type="primary">brxL</name>
    <name evidence="4" type="ORF">ACFSE1_16330</name>
</gene>
<keyword evidence="5" id="KW-1185">Reference proteome</keyword>
<evidence type="ECO:0000313" key="4">
    <source>
        <dbReference type="EMBL" id="MFD1747044.1"/>
    </source>
</evidence>
<sequence>MSDHDQLDTKLLSAFDGKVVRKDLLHRIKKGTNVPTFVLEFLLARFCASDSQAEIDAGMEAVLATLQDNYVRPDEANAAQSKVATKGTHRFIDKVHVRYVEKEKRHWASLENFNSQRIAIGEKFYRDNDRLLEGGIWAEVTLAHNDIEEDKYAFYIEDLRPIQLSRFDFARYAEGRNEFSRDEWIDAIMRSVGLEPSKLDQRVKMHFIARLAALVEPNFNYIELGPRGTGKSYFFSEFSPYATLISGGQATKATLFYNNARRKVGLVGYWDTVAFDEVGGIKVRDPDTIQIMKDFMANGRFSRGAEIIADASLSFVGNIDLSVQQVVNSTEYDLFQPLPPELDLAVMDRFAAYIPGWEMPKNSSSFLTNRYGFITDYLAEAFHYQFKHTNRYEEVSRRVRLGKAVEGRDEKGIKKTICAFLKILHPNGPPTDEEFDEYVAYAVECRRRVKEQMNKRKPDDEFAKIGLSFFDATGTEVVVYCPESKNAEATQQPARRRLRQSAEGSVVDDLTTASPTALHPLHKMDGAASPISEKTEPELKEQHFSILYGDTGHSYETIIGPYLRGARSVIIEDPYIRMPHQIQNFVRFCETVLRHSAAKKITLVTGYDDKTQLADISEKLEELKQSLLELDVTLEIILNPNLHDREIRLDNGWIIKIGRGLDFYQKPGGWFEIGYHDLSLRKCLETKVDIYRVSNSVGLNTLSSS</sequence>
<protein>
    <submittedName>
        <fullName evidence="4">BREX system Lon protease-like protein BrxL</fullName>
    </submittedName>
</protein>
<dbReference type="Pfam" id="PF16565">
    <property type="entry name" value="MIT_C"/>
    <property type="match status" value="1"/>
</dbReference>
<feature type="domain" description="BREX system Lon protease-like BrxL N-terminal" evidence="3">
    <location>
        <begin position="14"/>
        <end position="143"/>
    </location>
</feature>
<comment type="caution">
    <text evidence="4">The sequence shown here is derived from an EMBL/GenBank/DDBJ whole genome shotgun (WGS) entry which is preliminary data.</text>
</comment>
<reference evidence="5" key="1">
    <citation type="journal article" date="2019" name="Int. J. Syst. Evol. Microbiol.">
        <title>The Global Catalogue of Microorganisms (GCM) 10K type strain sequencing project: providing services to taxonomists for standard genome sequencing and annotation.</title>
        <authorList>
            <consortium name="The Broad Institute Genomics Platform"/>
            <consortium name="The Broad Institute Genome Sequencing Center for Infectious Disease"/>
            <person name="Wu L."/>
            <person name="Ma J."/>
        </authorList>
    </citation>
    <scope>NUCLEOTIDE SEQUENCE [LARGE SCALE GENOMIC DNA]</scope>
    <source>
        <strain evidence="5">CG52</strain>
    </source>
</reference>
<proteinExistence type="predicted"/>
<dbReference type="Gene3D" id="3.30.870.30">
    <property type="entry name" value="MITD, C-terminal phospholipase D-like domain"/>
    <property type="match status" value="1"/>
</dbReference>
<feature type="region of interest" description="Disordered" evidence="1">
    <location>
        <begin position="486"/>
        <end position="506"/>
    </location>
</feature>
<evidence type="ECO:0000259" key="2">
    <source>
        <dbReference type="Pfam" id="PF16565"/>
    </source>
</evidence>
<dbReference type="Pfam" id="PF13337">
    <property type="entry name" value="BrxL_ATPase"/>
    <property type="match status" value="1"/>
</dbReference>